<dbReference type="Pfam" id="PF12840">
    <property type="entry name" value="HTH_20"/>
    <property type="match status" value="1"/>
</dbReference>
<dbReference type="NCBIfam" id="NF033788">
    <property type="entry name" value="HTH_metalloreg"/>
    <property type="match status" value="1"/>
</dbReference>
<dbReference type="CDD" id="cd00090">
    <property type="entry name" value="HTH_ARSR"/>
    <property type="match status" value="1"/>
</dbReference>
<evidence type="ECO:0000256" key="2">
    <source>
        <dbReference type="ARBA" id="ARBA00023125"/>
    </source>
</evidence>
<reference evidence="5 6" key="1">
    <citation type="submission" date="2024-09" db="EMBL/GenBank/DDBJ databases">
        <authorList>
            <person name="Sun Q."/>
            <person name="Mori K."/>
        </authorList>
    </citation>
    <scope>NUCLEOTIDE SEQUENCE [LARGE SCALE GENOMIC DNA]</scope>
    <source>
        <strain evidence="5 6">TBRC 3947</strain>
    </source>
</reference>
<sequence length="105" mass="11904">MRELQHPPLDDVCLSAVFNALSDPIRLSVVRRLSDDGELCCNELEMPVSKSSMSHHFRVLREAGLTRTRIAGTRHYLTLRRDDVDRRFPGLLDTVLPLIEVPVPA</sequence>
<dbReference type="Proteomes" id="UP001589867">
    <property type="component" value="Unassembled WGS sequence"/>
</dbReference>
<keyword evidence="1" id="KW-0805">Transcription regulation</keyword>
<keyword evidence="3" id="KW-0804">Transcription</keyword>
<dbReference type="PROSITE" id="PS50987">
    <property type="entry name" value="HTH_ARSR_2"/>
    <property type="match status" value="1"/>
</dbReference>
<comment type="caution">
    <text evidence="5">The sequence shown here is derived from an EMBL/GenBank/DDBJ whole genome shotgun (WGS) entry which is preliminary data.</text>
</comment>
<dbReference type="PRINTS" id="PR00778">
    <property type="entry name" value="HTHARSR"/>
</dbReference>
<dbReference type="InterPro" id="IPR036388">
    <property type="entry name" value="WH-like_DNA-bd_sf"/>
</dbReference>
<evidence type="ECO:0000256" key="1">
    <source>
        <dbReference type="ARBA" id="ARBA00023015"/>
    </source>
</evidence>
<evidence type="ECO:0000256" key="3">
    <source>
        <dbReference type="ARBA" id="ARBA00023163"/>
    </source>
</evidence>
<evidence type="ECO:0000259" key="4">
    <source>
        <dbReference type="PROSITE" id="PS50987"/>
    </source>
</evidence>
<dbReference type="Gene3D" id="1.10.10.10">
    <property type="entry name" value="Winged helix-like DNA-binding domain superfamily/Winged helix DNA-binding domain"/>
    <property type="match status" value="1"/>
</dbReference>
<name>A0ABV6M9T8_9ACTN</name>
<dbReference type="SMART" id="SM00418">
    <property type="entry name" value="HTH_ARSR"/>
    <property type="match status" value="1"/>
</dbReference>
<gene>
    <name evidence="5" type="ORF">ACFFIA_27990</name>
</gene>
<dbReference type="PANTHER" id="PTHR33154">
    <property type="entry name" value="TRANSCRIPTIONAL REGULATOR, ARSR FAMILY"/>
    <property type="match status" value="1"/>
</dbReference>
<dbReference type="RefSeq" id="WP_377256000.1">
    <property type="nucleotide sequence ID" value="NZ_JBHLUH010000060.1"/>
</dbReference>
<keyword evidence="6" id="KW-1185">Reference proteome</keyword>
<organism evidence="5 6">
    <name type="scientific">Phytohabitans kaempferiae</name>
    <dbReference type="NCBI Taxonomy" id="1620943"/>
    <lineage>
        <taxon>Bacteria</taxon>
        <taxon>Bacillati</taxon>
        <taxon>Actinomycetota</taxon>
        <taxon>Actinomycetes</taxon>
        <taxon>Micromonosporales</taxon>
        <taxon>Micromonosporaceae</taxon>
    </lineage>
</organism>
<proteinExistence type="predicted"/>
<feature type="domain" description="HTH arsR-type" evidence="4">
    <location>
        <begin position="6"/>
        <end position="99"/>
    </location>
</feature>
<dbReference type="InterPro" id="IPR051081">
    <property type="entry name" value="HTH_MetalResp_TranReg"/>
</dbReference>
<dbReference type="InterPro" id="IPR011991">
    <property type="entry name" value="ArsR-like_HTH"/>
</dbReference>
<accession>A0ABV6M9T8</accession>
<dbReference type="SUPFAM" id="SSF46785">
    <property type="entry name" value="Winged helix' DNA-binding domain"/>
    <property type="match status" value="1"/>
</dbReference>
<dbReference type="InterPro" id="IPR036390">
    <property type="entry name" value="WH_DNA-bd_sf"/>
</dbReference>
<evidence type="ECO:0000313" key="5">
    <source>
        <dbReference type="EMBL" id="MFC0531492.1"/>
    </source>
</evidence>
<evidence type="ECO:0000313" key="6">
    <source>
        <dbReference type="Proteomes" id="UP001589867"/>
    </source>
</evidence>
<dbReference type="PANTHER" id="PTHR33154:SF12">
    <property type="entry name" value="TRANSCRIPTIONAL REGULATORY PROTEIN"/>
    <property type="match status" value="1"/>
</dbReference>
<keyword evidence="2" id="KW-0238">DNA-binding</keyword>
<dbReference type="EMBL" id="JBHLUH010000060">
    <property type="protein sequence ID" value="MFC0531492.1"/>
    <property type="molecule type" value="Genomic_DNA"/>
</dbReference>
<dbReference type="InterPro" id="IPR001845">
    <property type="entry name" value="HTH_ArsR_DNA-bd_dom"/>
</dbReference>
<protein>
    <submittedName>
        <fullName evidence="5">ArsR/SmtB family transcription factor</fullName>
    </submittedName>
</protein>